<dbReference type="AlphaFoldDB" id="A0A1F5PKP7"/>
<name>A0A1F5PKP7_9BACT</name>
<comment type="caution">
    <text evidence="3">The sequence shown here is derived from an EMBL/GenBank/DDBJ whole genome shotgun (WGS) entry which is preliminary data.</text>
</comment>
<protein>
    <recommendedName>
        <fullName evidence="2">DUF4382 domain-containing protein</fullName>
    </recommendedName>
</protein>
<gene>
    <name evidence="3" type="ORF">A3E29_05125</name>
</gene>
<accession>A0A1F5PKP7</accession>
<sequence length="313" mass="33234">MTEQSKNWLIGLIILIIVAVGLWVYKANKNESSQVPLNQESGTGRLVVAVTDAAASLQNIKAVNLTVDQIEVQGTSQGWVTVTETDQTVDLISLKNSNSWELLAQAEIEAGIYNQIRLDVSKVVVVMTDGTQVTAQLPSGELKLVGKLVVESGQTSTIAIDFLLDKSLHITGNGKVILTPVVKLEIKSNANVEVDSANTVTIKSGRIEESSTQGMDIDGTVKNNFEVTSDLDLIGNTIHASTKSQSEGGLKISAAKATDLAKASAQIDTVISVQLITQNNKKVWQVGGLLNLIPKIVYVDATSGVIVNSSAGQ</sequence>
<evidence type="ECO:0000256" key="1">
    <source>
        <dbReference type="SAM" id="Phobius"/>
    </source>
</evidence>
<evidence type="ECO:0000313" key="4">
    <source>
        <dbReference type="Proteomes" id="UP000177682"/>
    </source>
</evidence>
<proteinExistence type="predicted"/>
<organism evidence="3 4">
    <name type="scientific">Candidatus Doudnabacteria bacterium RIFCSPHIGHO2_12_FULL_48_16</name>
    <dbReference type="NCBI Taxonomy" id="1817838"/>
    <lineage>
        <taxon>Bacteria</taxon>
        <taxon>Candidatus Doudnaibacteriota</taxon>
    </lineage>
</organism>
<evidence type="ECO:0000313" key="3">
    <source>
        <dbReference type="EMBL" id="OGE90496.1"/>
    </source>
</evidence>
<reference evidence="3 4" key="1">
    <citation type="journal article" date="2016" name="Nat. Commun.">
        <title>Thousands of microbial genomes shed light on interconnected biogeochemical processes in an aquifer system.</title>
        <authorList>
            <person name="Anantharaman K."/>
            <person name="Brown C.T."/>
            <person name="Hug L.A."/>
            <person name="Sharon I."/>
            <person name="Castelle C.J."/>
            <person name="Probst A.J."/>
            <person name="Thomas B.C."/>
            <person name="Singh A."/>
            <person name="Wilkins M.J."/>
            <person name="Karaoz U."/>
            <person name="Brodie E.L."/>
            <person name="Williams K.H."/>
            <person name="Hubbard S.S."/>
            <person name="Banfield J.F."/>
        </authorList>
    </citation>
    <scope>NUCLEOTIDE SEQUENCE [LARGE SCALE GENOMIC DNA]</scope>
</reference>
<keyword evidence="1" id="KW-1133">Transmembrane helix</keyword>
<dbReference type="Pfam" id="PF14321">
    <property type="entry name" value="DUF4382"/>
    <property type="match status" value="1"/>
</dbReference>
<evidence type="ECO:0000259" key="2">
    <source>
        <dbReference type="Pfam" id="PF14321"/>
    </source>
</evidence>
<dbReference type="EMBL" id="MFEY01000006">
    <property type="protein sequence ID" value="OGE90496.1"/>
    <property type="molecule type" value="Genomic_DNA"/>
</dbReference>
<dbReference type="Proteomes" id="UP000177682">
    <property type="component" value="Unassembled WGS sequence"/>
</dbReference>
<keyword evidence="1" id="KW-0812">Transmembrane</keyword>
<keyword evidence="1" id="KW-0472">Membrane</keyword>
<feature type="domain" description="DUF4382" evidence="2">
    <location>
        <begin position="43"/>
        <end position="180"/>
    </location>
</feature>
<feature type="transmembrane region" description="Helical" evidence="1">
    <location>
        <begin position="7"/>
        <end position="25"/>
    </location>
</feature>
<dbReference type="InterPro" id="IPR025491">
    <property type="entry name" value="DUF4382"/>
</dbReference>